<organism evidence="8 9">
    <name type="scientific">Stenotrophomonas ginsengisoli</name>
    <dbReference type="NCBI Taxonomy" id="336566"/>
    <lineage>
        <taxon>Bacteria</taxon>
        <taxon>Pseudomonadati</taxon>
        <taxon>Pseudomonadota</taxon>
        <taxon>Gammaproteobacteria</taxon>
        <taxon>Lysobacterales</taxon>
        <taxon>Lysobacteraceae</taxon>
        <taxon>Stenotrophomonas</taxon>
    </lineage>
</organism>
<comment type="subcellular location">
    <subcellularLocation>
        <location evidence="1">Membrane</location>
        <topology evidence="1">Single-pass membrane protein</topology>
    </subcellularLocation>
</comment>
<protein>
    <recommendedName>
        <fullName evidence="7">Bacterial virulence protein VirB8 domain-containing protein</fullName>
    </recommendedName>
</protein>
<dbReference type="InterPro" id="IPR032710">
    <property type="entry name" value="NTF2-like_dom_sf"/>
</dbReference>
<keyword evidence="3 6" id="KW-1133">Transmembrane helix</keyword>
<name>A0A0R0D2B3_9GAMM</name>
<dbReference type="SUPFAM" id="SSF54427">
    <property type="entry name" value="NTF2-like"/>
    <property type="match status" value="1"/>
</dbReference>
<dbReference type="Gene3D" id="3.10.450.230">
    <property type="entry name" value="VirB8 protein"/>
    <property type="match status" value="1"/>
</dbReference>
<evidence type="ECO:0000259" key="7">
    <source>
        <dbReference type="Pfam" id="PF04335"/>
    </source>
</evidence>
<evidence type="ECO:0000256" key="6">
    <source>
        <dbReference type="SAM" id="Phobius"/>
    </source>
</evidence>
<keyword evidence="4 6" id="KW-0472">Membrane</keyword>
<evidence type="ECO:0000313" key="8">
    <source>
        <dbReference type="EMBL" id="KRG76236.1"/>
    </source>
</evidence>
<keyword evidence="9" id="KW-1185">Reference proteome</keyword>
<reference evidence="8 9" key="1">
    <citation type="submission" date="2015-05" db="EMBL/GenBank/DDBJ databases">
        <title>Genome sequencing and analysis of members of genus Stenotrophomonas.</title>
        <authorList>
            <person name="Patil P.P."/>
            <person name="Midha S."/>
            <person name="Patil P.B."/>
        </authorList>
    </citation>
    <scope>NUCLEOTIDE SEQUENCE [LARGE SCALE GENOMIC DNA]</scope>
    <source>
        <strain evidence="8 9">DSM 24757</strain>
    </source>
</reference>
<dbReference type="EMBL" id="LDJM01000025">
    <property type="protein sequence ID" value="KRG76236.1"/>
    <property type="molecule type" value="Genomic_DNA"/>
</dbReference>
<dbReference type="InterPro" id="IPR007430">
    <property type="entry name" value="VirB8"/>
</dbReference>
<feature type="compositionally biased region" description="Low complexity" evidence="5">
    <location>
        <begin position="316"/>
        <end position="329"/>
    </location>
</feature>
<feature type="transmembrane region" description="Helical" evidence="6">
    <location>
        <begin position="37"/>
        <end position="59"/>
    </location>
</feature>
<dbReference type="CDD" id="cd16424">
    <property type="entry name" value="VirB8"/>
    <property type="match status" value="1"/>
</dbReference>
<comment type="caution">
    <text evidence="8">The sequence shown here is derived from an EMBL/GenBank/DDBJ whole genome shotgun (WGS) entry which is preliminary data.</text>
</comment>
<dbReference type="GO" id="GO:0016020">
    <property type="term" value="C:membrane"/>
    <property type="evidence" value="ECO:0007669"/>
    <property type="project" value="UniProtKB-SubCell"/>
</dbReference>
<dbReference type="Pfam" id="PF04335">
    <property type="entry name" value="VirB8"/>
    <property type="match status" value="1"/>
</dbReference>
<gene>
    <name evidence="8" type="ORF">ABB30_10295</name>
</gene>
<evidence type="ECO:0000313" key="9">
    <source>
        <dbReference type="Proteomes" id="UP000050956"/>
    </source>
</evidence>
<feature type="domain" description="Bacterial virulence protein VirB8" evidence="7">
    <location>
        <begin position="19"/>
        <end position="241"/>
    </location>
</feature>
<dbReference type="Proteomes" id="UP000050956">
    <property type="component" value="Unassembled WGS sequence"/>
</dbReference>
<proteinExistence type="predicted"/>
<dbReference type="PATRIC" id="fig|336566.3.peg.1481"/>
<dbReference type="STRING" id="336566.ABB30_10295"/>
<keyword evidence="2 6" id="KW-0812">Transmembrane</keyword>
<evidence type="ECO:0000256" key="1">
    <source>
        <dbReference type="ARBA" id="ARBA00004167"/>
    </source>
</evidence>
<evidence type="ECO:0000256" key="3">
    <source>
        <dbReference type="ARBA" id="ARBA00022989"/>
    </source>
</evidence>
<feature type="region of interest" description="Disordered" evidence="5">
    <location>
        <begin position="316"/>
        <end position="340"/>
    </location>
</feature>
<evidence type="ECO:0000256" key="5">
    <source>
        <dbReference type="SAM" id="MobiDB-lite"/>
    </source>
</evidence>
<evidence type="ECO:0000256" key="4">
    <source>
        <dbReference type="ARBA" id="ARBA00023136"/>
    </source>
</evidence>
<sequence length="340" mass="36800">MIGGRKKTGPAVDAAVARAVNYEVSVADLAKRSQKRAWWVAGTSLAVTLIMSGAIFMMLPLKEREPYLVVLDPITGNAQVSRLVSSADDNRLYADQAVARSNIHRFIVARESYDYELMMTSQSGDWKLPFLMSTGSVSSEMRALWGQSNPANPSILYGRDRAVRIRILSIVLERVGGPKREGAATVRFQRVLFDKKTGGSRVIDNKVAMIEFEYNPNLRLSDADRVQNPLGFQVKTYRVDSDAATTTPGEVELSPVPAATLPELPMAAAGEAMPMQLPADGAMPAPVAPVDPAQIQQLQLQLQMLQQQQLQQQQSQQGQGTAGAAGAIGVLPPSNGDVAR</sequence>
<dbReference type="AlphaFoldDB" id="A0A0R0D2B3"/>
<accession>A0A0R0D2B3</accession>
<evidence type="ECO:0000256" key="2">
    <source>
        <dbReference type="ARBA" id="ARBA00022692"/>
    </source>
</evidence>